<dbReference type="GO" id="GO:0015087">
    <property type="term" value="F:cobalt ion transmembrane transporter activity"/>
    <property type="evidence" value="ECO:0007669"/>
    <property type="project" value="UniProtKB-UniRule"/>
</dbReference>
<dbReference type="EMBL" id="LNYX01000030">
    <property type="protein sequence ID" value="KTD62273.1"/>
    <property type="molecule type" value="Genomic_DNA"/>
</dbReference>
<evidence type="ECO:0000256" key="2">
    <source>
        <dbReference type="ARBA" id="ARBA00009765"/>
    </source>
</evidence>
<keyword evidence="7 12" id="KW-1133">Transmembrane helix</keyword>
<feature type="transmembrane region" description="Helical" evidence="12">
    <location>
        <begin position="297"/>
        <end position="317"/>
    </location>
</feature>
<evidence type="ECO:0000313" key="14">
    <source>
        <dbReference type="Proteomes" id="UP000054877"/>
    </source>
</evidence>
<evidence type="ECO:0000256" key="12">
    <source>
        <dbReference type="RuleBase" id="RU362010"/>
    </source>
</evidence>
<dbReference type="Gene3D" id="1.20.58.340">
    <property type="entry name" value="Magnesium transport protein CorA, transmembrane region"/>
    <property type="match status" value="2"/>
</dbReference>
<comment type="subcellular location">
    <subcellularLocation>
        <location evidence="1">Cell membrane</location>
        <topology evidence="1">Multi-pass membrane protein</topology>
    </subcellularLocation>
    <subcellularLocation>
        <location evidence="12">Membrane</location>
        <topology evidence="12">Multi-pass membrane protein</topology>
    </subcellularLocation>
</comment>
<keyword evidence="9 12" id="KW-0472">Membrane</keyword>
<evidence type="ECO:0000256" key="10">
    <source>
        <dbReference type="ARBA" id="ARBA00034269"/>
    </source>
</evidence>
<evidence type="ECO:0000256" key="4">
    <source>
        <dbReference type="ARBA" id="ARBA00022475"/>
    </source>
</evidence>
<keyword evidence="3 12" id="KW-0813">Transport</keyword>
<proteinExistence type="inferred from homology"/>
<accession>A0A0W0YZF0</accession>
<dbReference type="InterPro" id="IPR045861">
    <property type="entry name" value="CorA_cytoplasmic_dom"/>
</dbReference>
<feature type="transmembrane region" description="Helical" evidence="12">
    <location>
        <begin position="329"/>
        <end position="349"/>
    </location>
</feature>
<comment type="catalytic activity">
    <reaction evidence="10">
        <text>Mg(2+)(in) = Mg(2+)(out)</text>
        <dbReference type="Rhea" id="RHEA:29827"/>
        <dbReference type="ChEBI" id="CHEBI:18420"/>
    </reaction>
</comment>
<dbReference type="Proteomes" id="UP000054877">
    <property type="component" value="Unassembled WGS sequence"/>
</dbReference>
<dbReference type="PATRIC" id="fig|452.5.peg.2335"/>
<evidence type="ECO:0000256" key="6">
    <source>
        <dbReference type="ARBA" id="ARBA00022842"/>
    </source>
</evidence>
<comment type="similarity">
    <text evidence="2 12">Belongs to the CorA metal ion transporter (MIT) (TC 1.A.35) family.</text>
</comment>
<dbReference type="PANTHER" id="PTHR46494:SF1">
    <property type="entry name" value="CORA FAMILY METAL ION TRANSPORTER (EUROFUNG)"/>
    <property type="match status" value="1"/>
</dbReference>
<keyword evidence="6 12" id="KW-0460">Magnesium</keyword>
<evidence type="ECO:0000256" key="5">
    <source>
        <dbReference type="ARBA" id="ARBA00022692"/>
    </source>
</evidence>
<evidence type="ECO:0000256" key="8">
    <source>
        <dbReference type="ARBA" id="ARBA00023065"/>
    </source>
</evidence>
<dbReference type="GO" id="GO:0005886">
    <property type="term" value="C:plasma membrane"/>
    <property type="evidence" value="ECO:0007669"/>
    <property type="project" value="UniProtKB-SubCell"/>
</dbReference>
<keyword evidence="14" id="KW-1185">Reference proteome</keyword>
<evidence type="ECO:0000256" key="7">
    <source>
        <dbReference type="ARBA" id="ARBA00022989"/>
    </source>
</evidence>
<dbReference type="NCBIfam" id="TIGR00383">
    <property type="entry name" value="corA"/>
    <property type="match status" value="1"/>
</dbReference>
<dbReference type="InterPro" id="IPR045863">
    <property type="entry name" value="CorA_TM1_TM2"/>
</dbReference>
<dbReference type="InterPro" id="IPR004488">
    <property type="entry name" value="Mg/Co-transport_prot_CorA"/>
</dbReference>
<evidence type="ECO:0000256" key="9">
    <source>
        <dbReference type="ARBA" id="ARBA00023136"/>
    </source>
</evidence>
<name>A0A0W0YZF0_LEGSP</name>
<comment type="caution">
    <text evidence="13">The sequence shown here is derived from an EMBL/GenBank/DDBJ whole genome shotgun (WGS) entry which is preliminary data.</text>
</comment>
<evidence type="ECO:0000313" key="13">
    <source>
        <dbReference type="EMBL" id="KTD62273.1"/>
    </source>
</evidence>
<dbReference type="PANTHER" id="PTHR46494">
    <property type="entry name" value="CORA FAMILY METAL ION TRANSPORTER (EUROFUNG)"/>
    <property type="match status" value="1"/>
</dbReference>
<dbReference type="InterPro" id="IPR002523">
    <property type="entry name" value="MgTranspt_CorA/ZnTranspt_ZntB"/>
</dbReference>
<keyword evidence="8 12" id="KW-0406">Ion transport</keyword>
<protein>
    <recommendedName>
        <fullName evidence="12">Magnesium transport protein CorA</fullName>
    </recommendedName>
</protein>
<sequence>MTKHKQKVSAKTGMLPGSAIYVGDREPLPTTIRVHIYDDQSYHQYNHHDTAKIHQALDNHKYVWIDVAGLSKVETICDCCNTFNIHPLILEDILNTKQRSKLDVLNDGLFIVLKLLQAPGNQLTYGSEQFSMIVRNNLLLTFRESDHYDLSTLYKRLSADNSLIRNHGTKYLAYLIMDNIVDDYFNFVEAAEDTLSAVEDRLIVDPADISLNELYAIKRRTITMRKVIAPLRDIIHLLVSPEQNHFIESRYLIYYRDLHDHAIRLVELIDLHREMSAGMLEIYLSALNNRMNETMKVLTLFASIFIPLTFIAGVYGMNFEFMPELKWRYAYPVIMVIMTAIAAAMFYFFKKKKLI</sequence>
<dbReference type="Gene3D" id="3.30.460.20">
    <property type="entry name" value="CorA soluble domain-like"/>
    <property type="match status" value="1"/>
</dbReference>
<evidence type="ECO:0000256" key="1">
    <source>
        <dbReference type="ARBA" id="ARBA00004651"/>
    </source>
</evidence>
<dbReference type="CDD" id="cd12828">
    <property type="entry name" value="TmCorA-like_1"/>
    <property type="match status" value="1"/>
</dbReference>
<evidence type="ECO:0000256" key="3">
    <source>
        <dbReference type="ARBA" id="ARBA00022448"/>
    </source>
</evidence>
<organism evidence="13 14">
    <name type="scientific">Legionella spiritensis</name>
    <dbReference type="NCBI Taxonomy" id="452"/>
    <lineage>
        <taxon>Bacteria</taxon>
        <taxon>Pseudomonadati</taxon>
        <taxon>Pseudomonadota</taxon>
        <taxon>Gammaproteobacteria</taxon>
        <taxon>Legionellales</taxon>
        <taxon>Legionellaceae</taxon>
        <taxon>Legionella</taxon>
    </lineage>
</organism>
<dbReference type="GO" id="GO:0050897">
    <property type="term" value="F:cobalt ion binding"/>
    <property type="evidence" value="ECO:0007669"/>
    <property type="project" value="TreeGrafter"/>
</dbReference>
<gene>
    <name evidence="12 13" type="primary">corA</name>
    <name evidence="13" type="ORF">Lspi_2123</name>
</gene>
<keyword evidence="5 12" id="KW-0812">Transmembrane</keyword>
<dbReference type="SUPFAM" id="SSF144083">
    <property type="entry name" value="Magnesium transport protein CorA, transmembrane region"/>
    <property type="match status" value="1"/>
</dbReference>
<comment type="function">
    <text evidence="11">Mediates influx of magnesium ions. Alternates between open and closed states. Activated by low cytoplasmic Mg(2+) levels. Inactive when cytoplasmic Mg(2+) levels are high.</text>
</comment>
<dbReference type="Pfam" id="PF01544">
    <property type="entry name" value="CorA"/>
    <property type="match status" value="1"/>
</dbReference>
<evidence type="ECO:0000256" key="11">
    <source>
        <dbReference type="ARBA" id="ARBA00045497"/>
    </source>
</evidence>
<dbReference type="GO" id="GO:0015095">
    <property type="term" value="F:magnesium ion transmembrane transporter activity"/>
    <property type="evidence" value="ECO:0007669"/>
    <property type="project" value="UniProtKB-UniRule"/>
</dbReference>
<dbReference type="GO" id="GO:0000287">
    <property type="term" value="F:magnesium ion binding"/>
    <property type="evidence" value="ECO:0007669"/>
    <property type="project" value="TreeGrafter"/>
</dbReference>
<dbReference type="AlphaFoldDB" id="A0A0W0YZF0"/>
<dbReference type="SUPFAM" id="SSF143865">
    <property type="entry name" value="CorA soluble domain-like"/>
    <property type="match status" value="1"/>
</dbReference>
<dbReference type="OrthoDB" id="9803416at2"/>
<keyword evidence="4 12" id="KW-1003">Cell membrane</keyword>
<dbReference type="RefSeq" id="WP_058484030.1">
    <property type="nucleotide sequence ID" value="NZ_CAAAII010000004.1"/>
</dbReference>
<reference evidence="13 14" key="1">
    <citation type="submission" date="2015-11" db="EMBL/GenBank/DDBJ databases">
        <title>Genomic analysis of 38 Legionella species identifies large and diverse effector repertoires.</title>
        <authorList>
            <person name="Burstein D."/>
            <person name="Amaro F."/>
            <person name="Zusman T."/>
            <person name="Lifshitz Z."/>
            <person name="Cohen O."/>
            <person name="Gilbert J.A."/>
            <person name="Pupko T."/>
            <person name="Shuman H.A."/>
            <person name="Segal G."/>
        </authorList>
    </citation>
    <scope>NUCLEOTIDE SEQUENCE [LARGE SCALE GENOMIC DNA]</scope>
    <source>
        <strain evidence="13 14">Mt.St.Helens-9</strain>
    </source>
</reference>
<dbReference type="FunFam" id="1.20.58.340:FF:000004">
    <property type="entry name" value="Magnesium transport protein CorA"/>
    <property type="match status" value="1"/>
</dbReference>